<feature type="signal peptide" evidence="5">
    <location>
        <begin position="1"/>
        <end position="25"/>
    </location>
</feature>
<keyword evidence="7" id="KW-0326">Glycosidase</keyword>
<dbReference type="EMBL" id="FQXD01000003">
    <property type="protein sequence ID" value="SHH06081.1"/>
    <property type="molecule type" value="Genomic_DNA"/>
</dbReference>
<comment type="cofactor">
    <cofactor evidence="1">
        <name>Ca(2+)</name>
        <dbReference type="ChEBI" id="CHEBI:29108"/>
    </cofactor>
</comment>
<name>A0A1M5PX21_9BACI</name>
<dbReference type="Gene3D" id="2.60.40.1180">
    <property type="entry name" value="Golgi alpha-mannosidase II"/>
    <property type="match status" value="1"/>
</dbReference>
<dbReference type="InterPro" id="IPR006047">
    <property type="entry name" value="GH13_cat_dom"/>
</dbReference>
<evidence type="ECO:0000256" key="3">
    <source>
        <dbReference type="ARBA" id="ARBA00022729"/>
    </source>
</evidence>
<dbReference type="GO" id="GO:0005975">
    <property type="term" value="P:carbohydrate metabolic process"/>
    <property type="evidence" value="ECO:0007669"/>
    <property type="project" value="InterPro"/>
</dbReference>
<reference evidence="8" key="1">
    <citation type="submission" date="2016-11" db="EMBL/GenBank/DDBJ databases">
        <authorList>
            <person name="Varghese N."/>
            <person name="Submissions S."/>
        </authorList>
    </citation>
    <scope>NUCLEOTIDE SEQUENCE [LARGE SCALE GENOMIC DNA]</scope>
    <source>
        <strain evidence="8">CGMCC 1.6496</strain>
    </source>
</reference>
<keyword evidence="7" id="KW-0378">Hydrolase</keyword>
<dbReference type="Proteomes" id="UP000184079">
    <property type="component" value="Unassembled WGS sequence"/>
</dbReference>
<evidence type="ECO:0000256" key="4">
    <source>
        <dbReference type="SAM" id="Phobius"/>
    </source>
</evidence>
<dbReference type="SUPFAM" id="SSF51011">
    <property type="entry name" value="Glycosyl hydrolase domain"/>
    <property type="match status" value="1"/>
</dbReference>
<dbReference type="Pfam" id="PF00128">
    <property type="entry name" value="Alpha-amylase"/>
    <property type="match status" value="2"/>
</dbReference>
<proteinExistence type="predicted"/>
<evidence type="ECO:0000256" key="5">
    <source>
        <dbReference type="SAM" id="SignalP"/>
    </source>
</evidence>
<dbReference type="AlphaFoldDB" id="A0A1M5PX21"/>
<sequence>MMKKVIAFLIVSFMFFIYVPTMVQADETSIQDEVFYRILVDRYNNLNVERDKQIDLDNPKAYHGGDLEGITDRLDTFEELGYTSIILSPIMANAPDGYHGYWIEDFYNVEQQFGDMESLQKLIDEAHEREIKVVLELVTKYVAKSHPIVTNPSKADWIDRDAQVNTAWGENVVALNQENEAVQDYLVDVAKYWKEETDVDGFQLHAADQASPSFLKLLSNEIKQSDENFYLLADVLEGKSDVTTLQENQHIDAVENHNAQQAMRDVFSKPGVSPENIFEATMQDSVVDMLFMDDQSMERFTQTLAENGRNPLTAWKLALTFLYSMPDVPVIYQGSHLPMYGSTLDEVQRMVEFNSGDKELTEFFNRISSLRQEFPALRRGNYEMVGTDGAMSVFKRTYDGQTMYIAINNDVKTRSVTISDVEEGKELRGYLSDQTFRANGNGEYRVGLDREMVEIFSVEEDTGLNWWFIGFIIGIFLLFIVGIVVLSRKQKKNEG</sequence>
<dbReference type="InterPro" id="IPR054174">
    <property type="entry name" value="Alpha-amylase-like_C"/>
</dbReference>
<feature type="domain" description="Glycosyl hydrolase family 13 catalytic" evidence="6">
    <location>
        <begin position="37"/>
        <end position="371"/>
    </location>
</feature>
<feature type="transmembrane region" description="Helical" evidence="4">
    <location>
        <begin position="466"/>
        <end position="486"/>
    </location>
</feature>
<dbReference type="InterPro" id="IPR017853">
    <property type="entry name" value="GH"/>
</dbReference>
<keyword evidence="4" id="KW-0812">Transmembrane</keyword>
<feature type="chain" id="PRO_5011957350" evidence="5">
    <location>
        <begin position="26"/>
        <end position="495"/>
    </location>
</feature>
<keyword evidence="2" id="KW-0479">Metal-binding</keyword>
<protein>
    <submittedName>
        <fullName evidence="7">Glycosidase</fullName>
    </submittedName>
</protein>
<dbReference type="InterPro" id="IPR013780">
    <property type="entry name" value="Glyco_hydro_b"/>
</dbReference>
<dbReference type="GO" id="GO:0046872">
    <property type="term" value="F:metal ion binding"/>
    <property type="evidence" value="ECO:0007669"/>
    <property type="project" value="UniProtKB-KW"/>
</dbReference>
<accession>A0A1M5PX21</accession>
<dbReference type="Gene3D" id="3.20.20.80">
    <property type="entry name" value="Glycosidases"/>
    <property type="match status" value="1"/>
</dbReference>
<organism evidence="7 8">
    <name type="scientific">Virgibacillus chiguensis</name>
    <dbReference type="NCBI Taxonomy" id="411959"/>
    <lineage>
        <taxon>Bacteria</taxon>
        <taxon>Bacillati</taxon>
        <taxon>Bacillota</taxon>
        <taxon>Bacilli</taxon>
        <taxon>Bacillales</taxon>
        <taxon>Bacillaceae</taxon>
        <taxon>Virgibacillus</taxon>
    </lineage>
</organism>
<keyword evidence="3 5" id="KW-0732">Signal</keyword>
<evidence type="ECO:0000256" key="1">
    <source>
        <dbReference type="ARBA" id="ARBA00001913"/>
    </source>
</evidence>
<evidence type="ECO:0000256" key="2">
    <source>
        <dbReference type="ARBA" id="ARBA00022723"/>
    </source>
</evidence>
<dbReference type="Pfam" id="PF22026">
    <property type="entry name" value="Alpha-amylase_C_2"/>
    <property type="match status" value="1"/>
</dbReference>
<evidence type="ECO:0000259" key="6">
    <source>
        <dbReference type="SMART" id="SM00642"/>
    </source>
</evidence>
<dbReference type="PANTHER" id="PTHR10357">
    <property type="entry name" value="ALPHA-AMYLASE FAMILY MEMBER"/>
    <property type="match status" value="1"/>
</dbReference>
<gene>
    <name evidence="7" type="ORF">SAMN05421807_103239</name>
</gene>
<dbReference type="SMART" id="SM00642">
    <property type="entry name" value="Aamy"/>
    <property type="match status" value="1"/>
</dbReference>
<dbReference type="GO" id="GO:0016798">
    <property type="term" value="F:hydrolase activity, acting on glycosyl bonds"/>
    <property type="evidence" value="ECO:0007669"/>
    <property type="project" value="UniProtKB-KW"/>
</dbReference>
<evidence type="ECO:0000313" key="7">
    <source>
        <dbReference type="EMBL" id="SHH06081.1"/>
    </source>
</evidence>
<keyword evidence="8" id="KW-1185">Reference proteome</keyword>
<evidence type="ECO:0000313" key="8">
    <source>
        <dbReference type="Proteomes" id="UP000184079"/>
    </source>
</evidence>
<dbReference type="SUPFAM" id="SSF51445">
    <property type="entry name" value="(Trans)glycosidases"/>
    <property type="match status" value="1"/>
</dbReference>
<keyword evidence="4" id="KW-1133">Transmembrane helix</keyword>
<dbReference type="PANTHER" id="PTHR10357:SF215">
    <property type="entry name" value="ALPHA-AMYLASE 1"/>
    <property type="match status" value="1"/>
</dbReference>
<keyword evidence="4" id="KW-0472">Membrane</keyword>